<dbReference type="InterPro" id="IPR009057">
    <property type="entry name" value="Homeodomain-like_sf"/>
</dbReference>
<dbReference type="GO" id="GO:0000976">
    <property type="term" value="F:transcription cis-regulatory region binding"/>
    <property type="evidence" value="ECO:0007669"/>
    <property type="project" value="TreeGrafter"/>
</dbReference>
<dbReference type="EMBL" id="CP157390">
    <property type="protein sequence ID" value="XBM46470.1"/>
    <property type="molecule type" value="Genomic_DNA"/>
</dbReference>
<keyword evidence="3" id="KW-0804">Transcription</keyword>
<dbReference type="AlphaFoldDB" id="A0AAU7G6K2"/>
<dbReference type="InterPro" id="IPR001647">
    <property type="entry name" value="HTH_TetR"/>
</dbReference>
<sequence>MSTPAPSGRRPRADAERNRRRILDAATRVFAERGPAATLGDVATAAKVGIGTIYRKFPDKQALMDALFEDRIDAIMRVVDEAAELADPGEAFRAYLVGMIGLHAADRSLATVLFAPGRYDRFPPELSDRLGSTADRLIADAVAAGELRPGFTRQDTIALAAMVSTIALATRADDPELWRRYADIVVNGTRATADGAPLAPEPPGFRAMTEALSRVL</sequence>
<evidence type="ECO:0000256" key="1">
    <source>
        <dbReference type="ARBA" id="ARBA00023015"/>
    </source>
</evidence>
<evidence type="ECO:0000259" key="5">
    <source>
        <dbReference type="PROSITE" id="PS50977"/>
    </source>
</evidence>
<organism evidence="6">
    <name type="scientific">Leifsonia sp. NPDC080035</name>
    <dbReference type="NCBI Taxonomy" id="3143936"/>
    <lineage>
        <taxon>Bacteria</taxon>
        <taxon>Bacillati</taxon>
        <taxon>Actinomycetota</taxon>
        <taxon>Actinomycetes</taxon>
        <taxon>Micrococcales</taxon>
        <taxon>Microbacteriaceae</taxon>
        <taxon>Leifsonia</taxon>
    </lineage>
</organism>
<dbReference type="RefSeq" id="WP_348786455.1">
    <property type="nucleotide sequence ID" value="NZ_CP157390.1"/>
</dbReference>
<dbReference type="Pfam" id="PF00440">
    <property type="entry name" value="TetR_N"/>
    <property type="match status" value="1"/>
</dbReference>
<dbReference type="PROSITE" id="PS50977">
    <property type="entry name" value="HTH_TETR_2"/>
    <property type="match status" value="1"/>
</dbReference>
<proteinExistence type="predicted"/>
<reference evidence="6" key="1">
    <citation type="submission" date="2024-05" db="EMBL/GenBank/DDBJ databases">
        <title>The Natural Products Discovery Center: Release of the First 8490 Sequenced Strains for Exploring Actinobacteria Biosynthetic Diversity.</title>
        <authorList>
            <person name="Kalkreuter E."/>
            <person name="Kautsar S.A."/>
            <person name="Yang D."/>
            <person name="Bader C.D."/>
            <person name="Teijaro C.N."/>
            <person name="Fluegel L."/>
            <person name="Davis C.M."/>
            <person name="Simpson J.R."/>
            <person name="Lauterbach L."/>
            <person name="Steele A.D."/>
            <person name="Gui C."/>
            <person name="Meng S."/>
            <person name="Li G."/>
            <person name="Viehrig K."/>
            <person name="Ye F."/>
            <person name="Su P."/>
            <person name="Kiefer A.F."/>
            <person name="Nichols A."/>
            <person name="Cepeda A.J."/>
            <person name="Yan W."/>
            <person name="Fan B."/>
            <person name="Jiang Y."/>
            <person name="Adhikari A."/>
            <person name="Zheng C.-J."/>
            <person name="Schuster L."/>
            <person name="Cowan T.M."/>
            <person name="Smanski M.J."/>
            <person name="Chevrette M.G."/>
            <person name="de Carvalho L.P.S."/>
            <person name="Shen B."/>
        </authorList>
    </citation>
    <scope>NUCLEOTIDE SEQUENCE</scope>
    <source>
        <strain evidence="6">NPDC080035</strain>
    </source>
</reference>
<feature type="domain" description="HTH tetR-type" evidence="5">
    <location>
        <begin position="16"/>
        <end position="75"/>
    </location>
</feature>
<keyword evidence="2 4" id="KW-0238">DNA-binding</keyword>
<dbReference type="PANTHER" id="PTHR30055">
    <property type="entry name" value="HTH-TYPE TRANSCRIPTIONAL REGULATOR RUTR"/>
    <property type="match status" value="1"/>
</dbReference>
<dbReference type="Pfam" id="PF21597">
    <property type="entry name" value="TetR_C_43"/>
    <property type="match status" value="1"/>
</dbReference>
<dbReference type="InterPro" id="IPR049445">
    <property type="entry name" value="TetR_SbtR-like_C"/>
</dbReference>
<name>A0AAU7G6K2_9MICO</name>
<keyword evidence="1" id="KW-0805">Transcription regulation</keyword>
<evidence type="ECO:0000313" key="6">
    <source>
        <dbReference type="EMBL" id="XBM46470.1"/>
    </source>
</evidence>
<evidence type="ECO:0000256" key="4">
    <source>
        <dbReference type="PROSITE-ProRule" id="PRU00335"/>
    </source>
</evidence>
<dbReference type="Gene3D" id="1.10.357.10">
    <property type="entry name" value="Tetracycline Repressor, domain 2"/>
    <property type="match status" value="1"/>
</dbReference>
<dbReference type="InterPro" id="IPR036271">
    <property type="entry name" value="Tet_transcr_reg_TetR-rel_C_sf"/>
</dbReference>
<dbReference type="SUPFAM" id="SSF46689">
    <property type="entry name" value="Homeodomain-like"/>
    <property type="match status" value="1"/>
</dbReference>
<dbReference type="PRINTS" id="PR00455">
    <property type="entry name" value="HTHTETR"/>
</dbReference>
<dbReference type="InterPro" id="IPR050109">
    <property type="entry name" value="HTH-type_TetR-like_transc_reg"/>
</dbReference>
<evidence type="ECO:0000256" key="2">
    <source>
        <dbReference type="ARBA" id="ARBA00023125"/>
    </source>
</evidence>
<dbReference type="SUPFAM" id="SSF48498">
    <property type="entry name" value="Tetracyclin repressor-like, C-terminal domain"/>
    <property type="match status" value="1"/>
</dbReference>
<dbReference type="PANTHER" id="PTHR30055:SF234">
    <property type="entry name" value="HTH-TYPE TRANSCRIPTIONAL REGULATOR BETI"/>
    <property type="match status" value="1"/>
</dbReference>
<evidence type="ECO:0000256" key="3">
    <source>
        <dbReference type="ARBA" id="ARBA00023163"/>
    </source>
</evidence>
<accession>A0AAU7G6K2</accession>
<protein>
    <submittedName>
        <fullName evidence="6">TetR/AcrR family transcriptional regulator</fullName>
    </submittedName>
</protein>
<dbReference type="GO" id="GO:0003700">
    <property type="term" value="F:DNA-binding transcription factor activity"/>
    <property type="evidence" value="ECO:0007669"/>
    <property type="project" value="TreeGrafter"/>
</dbReference>
<gene>
    <name evidence="6" type="ORF">AAME72_10225</name>
</gene>
<feature type="DNA-binding region" description="H-T-H motif" evidence="4">
    <location>
        <begin position="38"/>
        <end position="57"/>
    </location>
</feature>